<dbReference type="Proteomes" id="UP000294419">
    <property type="component" value="Chromosome"/>
</dbReference>
<dbReference type="KEGG" id="csal:NBC122_01621"/>
<reference evidence="7 8" key="1">
    <citation type="submission" date="2019-03" db="EMBL/GenBank/DDBJ databases">
        <authorList>
            <person name="Kim H."/>
            <person name="Yu S.-M."/>
        </authorList>
    </citation>
    <scope>NUCLEOTIDE SEQUENCE [LARGE SCALE GENOMIC DNA]</scope>
    <source>
        <strain evidence="7 8">NBC122</strain>
    </source>
</reference>
<dbReference type="PANTHER" id="PTHR39210:SF1">
    <property type="entry name" value="HEPARIN-SULFATE LYASE"/>
    <property type="match status" value="1"/>
</dbReference>
<dbReference type="InterPro" id="IPR012480">
    <property type="entry name" value="Hepar_II_III_C"/>
</dbReference>
<comment type="subcellular location">
    <subcellularLocation>
        <location evidence="1">Periplasm</location>
    </subcellularLocation>
</comment>
<dbReference type="AlphaFoldDB" id="A0A4P6ZFL4"/>
<dbReference type="Gene3D" id="1.50.10.100">
    <property type="entry name" value="Chondroitin AC/alginate lyase"/>
    <property type="match status" value="1"/>
</dbReference>
<evidence type="ECO:0000313" key="7">
    <source>
        <dbReference type="EMBL" id="QBO58436.1"/>
    </source>
</evidence>
<sequence length="752" mass="85586">MAISKIQNIFGFFFLFLIAQNVFAQEHPSLILTKKGVSEIRAQLGTVPLFDQTLVTVKAEVDAEILHGIDVPIPKDYSGGYTHERHKKNFFIMQKAGVLYQITEEEKYAEYVKDMLLQYAEMYPTLPLHPQTRSYTRGKLFWQCLNDANWLVYTSQAYDCIYDYLSKEERKKLETDLFRPFADFISIQNPHFFNRVHNHSTWGTVAVGMIGLVMKDHKLIKRSLYGIKHDGIKPGDRDNDGGLIKKPGEKSGFLANIDEPFSPDGYFTEGPYYQRYAMYPYLIYAEALHNLKPDLKIFKYKNGVVLNSVNTLLNLTDTDGEFFPLNDGQKGMSYFSRELVFAVDAAYYYGGKRPDLLSIAQKQGEVTLDEAGFTVAKAIRDGLAAPISQKSAEYTDGPNGKQGGIGILRIQGSKDLLTLVMKYTAQGSSHGHYDKLSFSYYEGAKEIFQDYGLVRFVNIEQKGGGNYLKENSTWAKQTVAHNTVTQNETSHFGGDFDIATNHHSEKYVFDDSDPNIQIVSAKEHNAYTGTNMQRVMALIKDGNFENPFLLDLIKINSDKENQYDLPYYYSGQIISTNFKYETPKILAPLGTKNGYQHLWKTAEGNQPGGNAKFSWHNKERFYTLSSIVSPEDQLIFTKLGADDPNFNLRTDPGLMIRKTNTKDTFFVSVTESHGNYNPVTEIAHNSFSNIKNLKIIYSDEAMIAISIEPIKGEKKLFLFCFNDPSKESKHEIKINNKEYRWVGPYQLINNNN</sequence>
<evidence type="ECO:0000256" key="3">
    <source>
        <dbReference type="ARBA" id="ARBA00022764"/>
    </source>
</evidence>
<proteinExistence type="predicted"/>
<evidence type="ECO:0000256" key="1">
    <source>
        <dbReference type="ARBA" id="ARBA00004418"/>
    </source>
</evidence>
<gene>
    <name evidence="7" type="ORF">NBC122_01621</name>
</gene>
<keyword evidence="3" id="KW-0574">Periplasm</keyword>
<keyword evidence="8" id="KW-1185">Reference proteome</keyword>
<dbReference type="GO" id="GO:0042597">
    <property type="term" value="C:periplasmic space"/>
    <property type="evidence" value="ECO:0007669"/>
    <property type="project" value="UniProtKB-SubCell"/>
</dbReference>
<organism evidence="7 8">
    <name type="scientific">Chryseobacterium salivictor</name>
    <dbReference type="NCBI Taxonomy" id="2547600"/>
    <lineage>
        <taxon>Bacteria</taxon>
        <taxon>Pseudomonadati</taxon>
        <taxon>Bacteroidota</taxon>
        <taxon>Flavobacteriia</taxon>
        <taxon>Flavobacteriales</taxon>
        <taxon>Weeksellaceae</taxon>
        <taxon>Chryseobacterium group</taxon>
        <taxon>Chryseobacterium</taxon>
    </lineage>
</organism>
<dbReference type="Gene3D" id="2.70.98.70">
    <property type="match status" value="1"/>
</dbReference>
<keyword evidence="2" id="KW-0732">Signal</keyword>
<evidence type="ECO:0000313" key="8">
    <source>
        <dbReference type="Proteomes" id="UP000294419"/>
    </source>
</evidence>
<dbReference type="EMBL" id="CP037954">
    <property type="protein sequence ID" value="QBO58436.1"/>
    <property type="molecule type" value="Genomic_DNA"/>
</dbReference>
<protein>
    <submittedName>
        <fullName evidence="7">Exo-oligoalginate lyase</fullName>
        <ecNumber evidence="7">4.2.2.26</ecNumber>
    </submittedName>
</protein>
<dbReference type="OrthoDB" id="9772435at2"/>
<name>A0A4P6ZFL4_9FLAO</name>
<evidence type="ECO:0000259" key="6">
    <source>
        <dbReference type="Pfam" id="PF07940"/>
    </source>
</evidence>
<dbReference type="RefSeq" id="WP_133439866.1">
    <property type="nucleotide sequence ID" value="NZ_CP037954.1"/>
</dbReference>
<accession>A0A4P6ZFL4</accession>
<feature type="domain" description="Alginate lyase" evidence="5">
    <location>
        <begin position="96"/>
        <end position="320"/>
    </location>
</feature>
<dbReference type="Pfam" id="PF07940">
    <property type="entry name" value="Hepar_II_III_C"/>
    <property type="match status" value="1"/>
</dbReference>
<evidence type="ECO:0000256" key="4">
    <source>
        <dbReference type="ARBA" id="ARBA00023239"/>
    </source>
</evidence>
<evidence type="ECO:0000256" key="2">
    <source>
        <dbReference type="ARBA" id="ARBA00022729"/>
    </source>
</evidence>
<keyword evidence="4 7" id="KW-0456">Lyase</keyword>
<evidence type="ECO:0000259" key="5">
    <source>
        <dbReference type="Pfam" id="PF05426"/>
    </source>
</evidence>
<feature type="domain" description="Heparinase II/III-like C-terminal" evidence="6">
    <location>
        <begin position="397"/>
        <end position="580"/>
    </location>
</feature>
<dbReference type="InterPro" id="IPR008929">
    <property type="entry name" value="Chondroitin_lyas"/>
</dbReference>
<dbReference type="Pfam" id="PF05426">
    <property type="entry name" value="Alginate_lyase"/>
    <property type="match status" value="1"/>
</dbReference>
<dbReference type="EC" id="4.2.2.26" evidence="7"/>
<dbReference type="SUPFAM" id="SSF48230">
    <property type="entry name" value="Chondroitin AC/alginate lyase"/>
    <property type="match status" value="1"/>
</dbReference>
<dbReference type="GO" id="GO:0052764">
    <property type="term" value="F:exo-oligoalginate lyase activity"/>
    <property type="evidence" value="ECO:0007669"/>
    <property type="project" value="UniProtKB-EC"/>
</dbReference>
<dbReference type="InterPro" id="IPR008397">
    <property type="entry name" value="Alginate_lyase_dom"/>
</dbReference>
<dbReference type="PANTHER" id="PTHR39210">
    <property type="entry name" value="HEPARIN-SULFATE LYASE"/>
    <property type="match status" value="1"/>
</dbReference>